<accession>A0A8H5BCF7</accession>
<organism evidence="2 3">
    <name type="scientific">Psilocybe cf. subviscida</name>
    <dbReference type="NCBI Taxonomy" id="2480587"/>
    <lineage>
        <taxon>Eukaryota</taxon>
        <taxon>Fungi</taxon>
        <taxon>Dikarya</taxon>
        <taxon>Basidiomycota</taxon>
        <taxon>Agaricomycotina</taxon>
        <taxon>Agaricomycetes</taxon>
        <taxon>Agaricomycetidae</taxon>
        <taxon>Agaricales</taxon>
        <taxon>Agaricineae</taxon>
        <taxon>Strophariaceae</taxon>
        <taxon>Psilocybe</taxon>
    </lineage>
</organism>
<keyword evidence="3" id="KW-1185">Reference proteome</keyword>
<feature type="region of interest" description="Disordered" evidence="1">
    <location>
        <begin position="87"/>
        <end position="107"/>
    </location>
</feature>
<protein>
    <submittedName>
        <fullName evidence="2">Uncharacterized protein</fullName>
    </submittedName>
</protein>
<gene>
    <name evidence="2" type="ORF">D9619_002178</name>
</gene>
<evidence type="ECO:0000313" key="3">
    <source>
        <dbReference type="Proteomes" id="UP000567179"/>
    </source>
</evidence>
<reference evidence="2 3" key="1">
    <citation type="journal article" date="2020" name="ISME J.">
        <title>Uncovering the hidden diversity of litter-decomposition mechanisms in mushroom-forming fungi.</title>
        <authorList>
            <person name="Floudas D."/>
            <person name="Bentzer J."/>
            <person name="Ahren D."/>
            <person name="Johansson T."/>
            <person name="Persson P."/>
            <person name="Tunlid A."/>
        </authorList>
    </citation>
    <scope>NUCLEOTIDE SEQUENCE [LARGE SCALE GENOMIC DNA]</scope>
    <source>
        <strain evidence="2 3">CBS 101986</strain>
    </source>
</reference>
<sequence>MADIRLMASNNSIAPRMPLNRPVNARNSLSLSAAEKRVNPLNFALETPRISLLDSRKLLTGNITQWTMEAQGSPFLSPLSLVVCKDLSKPPRSSPPPSINRSLDRQPDAAETYTMTEFFFGPSWFWVTRIPEAQQALPS</sequence>
<dbReference type="AlphaFoldDB" id="A0A8H5BCF7"/>
<dbReference type="EMBL" id="JAACJJ010000028">
    <property type="protein sequence ID" value="KAF5320702.1"/>
    <property type="molecule type" value="Genomic_DNA"/>
</dbReference>
<comment type="caution">
    <text evidence="2">The sequence shown here is derived from an EMBL/GenBank/DDBJ whole genome shotgun (WGS) entry which is preliminary data.</text>
</comment>
<evidence type="ECO:0000256" key="1">
    <source>
        <dbReference type="SAM" id="MobiDB-lite"/>
    </source>
</evidence>
<name>A0A8H5BCF7_9AGAR</name>
<dbReference type="Proteomes" id="UP000567179">
    <property type="component" value="Unassembled WGS sequence"/>
</dbReference>
<proteinExistence type="predicted"/>
<evidence type="ECO:0000313" key="2">
    <source>
        <dbReference type="EMBL" id="KAF5320702.1"/>
    </source>
</evidence>